<protein>
    <submittedName>
        <fullName evidence="1">Fatty acid synthase alpha subunit Lsd1</fullName>
        <ecNumber evidence="1">2.3.1.86</ecNumber>
    </submittedName>
</protein>
<accession>A0ABR1JTU7</accession>
<evidence type="ECO:0000313" key="1">
    <source>
        <dbReference type="EMBL" id="KAK7464186.1"/>
    </source>
</evidence>
<sequence>MKKGDLRCAVARDNALNHKVIHGVEAERFVQTVDVLPRANFRFNFPKLESVEQLSDLSKLRGMMDLDKVVALTGSVEIGPWGSVRTRWEMEARGELTIEGAIEMAWMMGFIKYFNEPADDKDVKGRYEKDVLAHAGVRLTEPELFSGYDPNKTFQQEIELTYDEPIAVTESEAHKYKLHGDKRNIWAGGGDQWLFKLKKGACVFVPKSFSNHICRY</sequence>
<comment type="caution">
    <text evidence="1">The sequence shown here is derived from an EMBL/GenBank/DDBJ whole genome shotgun (WGS) entry which is preliminary data.</text>
</comment>
<evidence type="ECO:0000313" key="2">
    <source>
        <dbReference type="Proteomes" id="UP001498398"/>
    </source>
</evidence>
<proteinExistence type="predicted"/>
<name>A0ABR1JTU7_9AGAR</name>
<dbReference type="Gene3D" id="3.40.47.10">
    <property type="match status" value="1"/>
</dbReference>
<dbReference type="Proteomes" id="UP001498398">
    <property type="component" value="Unassembled WGS sequence"/>
</dbReference>
<dbReference type="InterPro" id="IPR016039">
    <property type="entry name" value="Thiolase-like"/>
</dbReference>
<dbReference type="EC" id="2.3.1.86" evidence="1"/>
<keyword evidence="2" id="KW-1185">Reference proteome</keyword>
<dbReference type="EMBL" id="JBANRG010000008">
    <property type="protein sequence ID" value="KAK7464186.1"/>
    <property type="molecule type" value="Genomic_DNA"/>
</dbReference>
<keyword evidence="1" id="KW-0012">Acyltransferase</keyword>
<reference evidence="1 2" key="1">
    <citation type="submission" date="2024-01" db="EMBL/GenBank/DDBJ databases">
        <title>A draft genome for the cacao thread blight pathogen Marasmiellus scandens.</title>
        <authorList>
            <person name="Baruah I.K."/>
            <person name="Leung J."/>
            <person name="Bukari Y."/>
            <person name="Amoako-Attah I."/>
            <person name="Meinhardt L.W."/>
            <person name="Bailey B.A."/>
            <person name="Cohen S.P."/>
        </authorList>
    </citation>
    <scope>NUCLEOTIDE SEQUENCE [LARGE SCALE GENOMIC DNA]</scope>
    <source>
        <strain evidence="1 2">GH-19</strain>
    </source>
</reference>
<dbReference type="GO" id="GO:0004321">
    <property type="term" value="F:fatty-acyl-CoA synthase activity"/>
    <property type="evidence" value="ECO:0007669"/>
    <property type="project" value="UniProtKB-EC"/>
</dbReference>
<organism evidence="1 2">
    <name type="scientific">Marasmiellus scandens</name>
    <dbReference type="NCBI Taxonomy" id="2682957"/>
    <lineage>
        <taxon>Eukaryota</taxon>
        <taxon>Fungi</taxon>
        <taxon>Dikarya</taxon>
        <taxon>Basidiomycota</taxon>
        <taxon>Agaricomycotina</taxon>
        <taxon>Agaricomycetes</taxon>
        <taxon>Agaricomycetidae</taxon>
        <taxon>Agaricales</taxon>
        <taxon>Marasmiineae</taxon>
        <taxon>Omphalotaceae</taxon>
        <taxon>Marasmiellus</taxon>
    </lineage>
</organism>
<keyword evidence="1" id="KW-0808">Transferase</keyword>
<gene>
    <name evidence="1" type="primary">fas2_5</name>
    <name evidence="1" type="ORF">VKT23_006352</name>
</gene>